<dbReference type="Gene3D" id="3.40.109.10">
    <property type="entry name" value="NADH Oxidase"/>
    <property type="match status" value="1"/>
</dbReference>
<comment type="caution">
    <text evidence="8">The sequence shown here is derived from an EMBL/GenBank/DDBJ whole genome shotgun (WGS) entry which is preliminary data.</text>
</comment>
<evidence type="ECO:0000256" key="1">
    <source>
        <dbReference type="ARBA" id="ARBA00004123"/>
    </source>
</evidence>
<dbReference type="Proteomes" id="UP001232148">
    <property type="component" value="Unassembled WGS sequence"/>
</dbReference>
<keyword evidence="5" id="KW-0560">Oxidoreductase</keyword>
<dbReference type="AlphaFoldDB" id="A0AAD9H2R0"/>
<keyword evidence="4" id="KW-0963">Cytoplasm</keyword>
<keyword evidence="6" id="KW-0539">Nucleus</keyword>
<keyword evidence="9" id="KW-1185">Reference proteome</keyword>
<evidence type="ECO:0000256" key="3">
    <source>
        <dbReference type="ARBA" id="ARBA00007118"/>
    </source>
</evidence>
<dbReference type="InterPro" id="IPR029479">
    <property type="entry name" value="Nitroreductase"/>
</dbReference>
<evidence type="ECO:0000256" key="4">
    <source>
        <dbReference type="ARBA" id="ARBA00022490"/>
    </source>
</evidence>
<evidence type="ECO:0000259" key="7">
    <source>
        <dbReference type="Pfam" id="PF00881"/>
    </source>
</evidence>
<comment type="similarity">
    <text evidence="3">Belongs to the nitroreductase family.</text>
</comment>
<comment type="subcellular location">
    <subcellularLocation>
        <location evidence="2">Cytoplasm</location>
    </subcellularLocation>
    <subcellularLocation>
        <location evidence="1">Nucleus</location>
    </subcellularLocation>
</comment>
<dbReference type="PANTHER" id="PTHR43035">
    <property type="entry name" value="FATTY ACID REPRESSION MUTANT PROTEIN 2-RELATED"/>
    <property type="match status" value="1"/>
</dbReference>
<dbReference type="CDD" id="cd02140">
    <property type="entry name" value="Frm2-like"/>
    <property type="match status" value="1"/>
</dbReference>
<dbReference type="GO" id="GO:0016491">
    <property type="term" value="F:oxidoreductase activity"/>
    <property type="evidence" value="ECO:0007669"/>
    <property type="project" value="UniProtKB-KW"/>
</dbReference>
<dbReference type="FunFam" id="3.40.109.10:FF:000001">
    <property type="entry name" value="Nitroreductase family"/>
    <property type="match status" value="1"/>
</dbReference>
<proteinExistence type="inferred from homology"/>
<dbReference type="GO" id="GO:0005634">
    <property type="term" value="C:nucleus"/>
    <property type="evidence" value="ECO:0007669"/>
    <property type="project" value="UniProtKB-SubCell"/>
</dbReference>
<dbReference type="InterPro" id="IPR033877">
    <property type="entry name" value="Frm2/Hbn1"/>
</dbReference>
<evidence type="ECO:0000256" key="2">
    <source>
        <dbReference type="ARBA" id="ARBA00004496"/>
    </source>
</evidence>
<evidence type="ECO:0000256" key="6">
    <source>
        <dbReference type="ARBA" id="ARBA00023242"/>
    </source>
</evidence>
<evidence type="ECO:0000313" key="8">
    <source>
        <dbReference type="EMBL" id="KAK2020777.1"/>
    </source>
</evidence>
<dbReference type="GO" id="GO:0034599">
    <property type="term" value="P:cellular response to oxidative stress"/>
    <property type="evidence" value="ECO:0007669"/>
    <property type="project" value="InterPro"/>
</dbReference>
<dbReference type="Pfam" id="PF00881">
    <property type="entry name" value="Nitroreductase"/>
    <property type="match status" value="1"/>
</dbReference>
<sequence length="203" mass="22254">MTTSFLDTVKARRSWYALNKGLPVSQGRITEIVEQAIQAVPSSFNSQSNRVAVLFGPEHDKLWDIVTNILQARVSKDQWASTSQKTAGFKAAAGTILFFVDNEVVQNFASELPTYAEQFPVWAAQSDPMLQHTIWTALASEGLGLNLQHYNPLIDELVAATWSLSVNWHLTGQLVFGGRAGPSPKPAEQQPLDGKLKVFDGSA</sequence>
<accession>A0AAD9H2R0</accession>
<dbReference type="PANTHER" id="PTHR43035:SF1">
    <property type="entry name" value="FATTY ACID REPRESSION MUTANT PROTEIN 2-RELATED"/>
    <property type="match status" value="1"/>
</dbReference>
<dbReference type="InterPro" id="IPR000415">
    <property type="entry name" value="Nitroreductase-like"/>
</dbReference>
<protein>
    <submittedName>
        <fullName evidence="8">Nitroreductase</fullName>
    </submittedName>
</protein>
<dbReference type="SUPFAM" id="SSF55469">
    <property type="entry name" value="FMN-dependent nitroreductase-like"/>
    <property type="match status" value="1"/>
</dbReference>
<feature type="domain" description="Nitroreductase" evidence="7">
    <location>
        <begin position="9"/>
        <end position="177"/>
    </location>
</feature>
<dbReference type="EMBL" id="MU843173">
    <property type="protein sequence ID" value="KAK2020777.1"/>
    <property type="molecule type" value="Genomic_DNA"/>
</dbReference>
<organism evidence="8 9">
    <name type="scientific">Colletotrichum zoysiae</name>
    <dbReference type="NCBI Taxonomy" id="1216348"/>
    <lineage>
        <taxon>Eukaryota</taxon>
        <taxon>Fungi</taxon>
        <taxon>Dikarya</taxon>
        <taxon>Ascomycota</taxon>
        <taxon>Pezizomycotina</taxon>
        <taxon>Sordariomycetes</taxon>
        <taxon>Hypocreomycetidae</taxon>
        <taxon>Glomerellales</taxon>
        <taxon>Glomerellaceae</taxon>
        <taxon>Colletotrichum</taxon>
        <taxon>Colletotrichum graminicola species complex</taxon>
    </lineage>
</organism>
<evidence type="ECO:0000256" key="5">
    <source>
        <dbReference type="ARBA" id="ARBA00023002"/>
    </source>
</evidence>
<evidence type="ECO:0000313" key="9">
    <source>
        <dbReference type="Proteomes" id="UP001232148"/>
    </source>
</evidence>
<gene>
    <name evidence="8" type="ORF">LX32DRAFT_605924</name>
</gene>
<reference evidence="8" key="1">
    <citation type="submission" date="2021-06" db="EMBL/GenBank/DDBJ databases">
        <title>Comparative genomics, transcriptomics and evolutionary studies reveal genomic signatures of adaptation to plant cell wall in hemibiotrophic fungi.</title>
        <authorList>
            <consortium name="DOE Joint Genome Institute"/>
            <person name="Baroncelli R."/>
            <person name="Diaz J.F."/>
            <person name="Benocci T."/>
            <person name="Peng M."/>
            <person name="Battaglia E."/>
            <person name="Haridas S."/>
            <person name="Andreopoulos W."/>
            <person name="Labutti K."/>
            <person name="Pangilinan J."/>
            <person name="Floch G.L."/>
            <person name="Makela M.R."/>
            <person name="Henrissat B."/>
            <person name="Grigoriev I.V."/>
            <person name="Crouch J.A."/>
            <person name="De Vries R.P."/>
            <person name="Sukno S.A."/>
            <person name="Thon M.R."/>
        </authorList>
    </citation>
    <scope>NUCLEOTIDE SEQUENCE</scope>
    <source>
        <strain evidence="8">MAFF235873</strain>
    </source>
</reference>
<dbReference type="GO" id="GO:0005737">
    <property type="term" value="C:cytoplasm"/>
    <property type="evidence" value="ECO:0007669"/>
    <property type="project" value="UniProtKB-SubCell"/>
</dbReference>
<name>A0AAD9H2R0_9PEZI</name>